<dbReference type="CDD" id="cd02440">
    <property type="entry name" value="AdoMet_MTases"/>
    <property type="match status" value="1"/>
</dbReference>
<dbReference type="EMBL" id="RJKM01000001">
    <property type="protein sequence ID" value="ROP41206.1"/>
    <property type="molecule type" value="Genomic_DNA"/>
</dbReference>
<evidence type="ECO:0000256" key="1">
    <source>
        <dbReference type="ARBA" id="ARBA00022603"/>
    </source>
</evidence>
<dbReference type="InterPro" id="IPR041698">
    <property type="entry name" value="Methyltransf_25"/>
</dbReference>
<keyword evidence="2 4" id="KW-0808">Transferase</keyword>
<comment type="caution">
    <text evidence="4">The sequence shown here is derived from an EMBL/GenBank/DDBJ whole genome shotgun (WGS) entry which is preliminary data.</text>
</comment>
<keyword evidence="5" id="KW-1185">Reference proteome</keyword>
<evidence type="ECO:0000313" key="5">
    <source>
        <dbReference type="Proteomes" id="UP000268727"/>
    </source>
</evidence>
<sequence length="257" mass="28251">MRATLGRVADAFEDADLAAYYDLINGFGDDDRFYLGLVLAATAVLDVGCGTGTLLKAARAGGHEGRLVGLDPAEGMLLQARRDPGVDWVRGDLGTVAFDGEFDLVVMTGHAFQVFLTDDEVRAQFTAIRRALTPDGRFAFETRDPGARAWERWTPENGTEVVGHGGERVRVEHFVESVVDGLVTMTETFSSPDWPEPRVDRGTLRFTDAEHLDALLRDTGFDVAERYGSWDRTPPTATSREIITIARPGPRPAARRR</sequence>
<dbReference type="GO" id="GO:0032259">
    <property type="term" value="P:methylation"/>
    <property type="evidence" value="ECO:0007669"/>
    <property type="project" value="UniProtKB-KW"/>
</dbReference>
<dbReference type="PANTHER" id="PTHR43861:SF1">
    <property type="entry name" value="TRANS-ACONITATE 2-METHYLTRANSFERASE"/>
    <property type="match status" value="1"/>
</dbReference>
<organism evidence="4 5">
    <name type="scientific">Saccharothrix texasensis</name>
    <dbReference type="NCBI Taxonomy" id="103734"/>
    <lineage>
        <taxon>Bacteria</taxon>
        <taxon>Bacillati</taxon>
        <taxon>Actinomycetota</taxon>
        <taxon>Actinomycetes</taxon>
        <taxon>Pseudonocardiales</taxon>
        <taxon>Pseudonocardiaceae</taxon>
        <taxon>Saccharothrix</taxon>
    </lineage>
</organism>
<accession>A0A3N1HFE1</accession>
<feature type="domain" description="Methyltransferase" evidence="3">
    <location>
        <begin position="44"/>
        <end position="136"/>
    </location>
</feature>
<dbReference type="SUPFAM" id="SSF53335">
    <property type="entry name" value="S-adenosyl-L-methionine-dependent methyltransferases"/>
    <property type="match status" value="1"/>
</dbReference>
<dbReference type="AlphaFoldDB" id="A0A3N1HFE1"/>
<gene>
    <name evidence="4" type="ORF">EDD40_6635</name>
</gene>
<dbReference type="InterPro" id="IPR029063">
    <property type="entry name" value="SAM-dependent_MTases_sf"/>
</dbReference>
<evidence type="ECO:0000256" key="2">
    <source>
        <dbReference type="ARBA" id="ARBA00022679"/>
    </source>
</evidence>
<dbReference type="Proteomes" id="UP000268727">
    <property type="component" value="Unassembled WGS sequence"/>
</dbReference>
<protein>
    <submittedName>
        <fullName evidence="4">Methyltransferase family protein</fullName>
    </submittedName>
</protein>
<dbReference type="PANTHER" id="PTHR43861">
    <property type="entry name" value="TRANS-ACONITATE 2-METHYLTRANSFERASE-RELATED"/>
    <property type="match status" value="1"/>
</dbReference>
<evidence type="ECO:0000313" key="4">
    <source>
        <dbReference type="EMBL" id="ROP41206.1"/>
    </source>
</evidence>
<evidence type="ECO:0000259" key="3">
    <source>
        <dbReference type="Pfam" id="PF13649"/>
    </source>
</evidence>
<dbReference type="Pfam" id="PF13649">
    <property type="entry name" value="Methyltransf_25"/>
    <property type="match status" value="1"/>
</dbReference>
<dbReference type="Gene3D" id="3.40.50.150">
    <property type="entry name" value="Vaccinia Virus protein VP39"/>
    <property type="match status" value="1"/>
</dbReference>
<name>A0A3N1HFE1_9PSEU</name>
<dbReference type="GO" id="GO:0008168">
    <property type="term" value="F:methyltransferase activity"/>
    <property type="evidence" value="ECO:0007669"/>
    <property type="project" value="UniProtKB-KW"/>
</dbReference>
<proteinExistence type="predicted"/>
<reference evidence="4 5" key="1">
    <citation type="submission" date="2018-11" db="EMBL/GenBank/DDBJ databases">
        <title>Sequencing the genomes of 1000 actinobacteria strains.</title>
        <authorList>
            <person name="Klenk H.-P."/>
        </authorList>
    </citation>
    <scope>NUCLEOTIDE SEQUENCE [LARGE SCALE GENOMIC DNA]</scope>
    <source>
        <strain evidence="4 5">DSM 44231</strain>
    </source>
</reference>
<keyword evidence="1 4" id="KW-0489">Methyltransferase</keyword>